<dbReference type="Proteomes" id="UP001066276">
    <property type="component" value="Chromosome 7"/>
</dbReference>
<evidence type="ECO:0000313" key="1">
    <source>
        <dbReference type="EMBL" id="KAJ1127668.1"/>
    </source>
</evidence>
<gene>
    <name evidence="1" type="ORF">NDU88_006063</name>
</gene>
<dbReference type="AlphaFoldDB" id="A0AAV7PMC4"/>
<sequence>MRHSYTCSCPTPMAYHQPTSSHRFNERAREEVTLHPAESAAAHLHAPCASLPPRNTFFVRSATSLSTPPLPEQLTLEPWQATVRCVQADASSPVSWACDLKQWGSEGLHLNRTHIRSRSSGITGGPYFQTVPQTLLCGLGVCVSHHHSDAMLLLLPGHSEPPLLSVVFCSDRHRGGSKQAPTLLCTFFSLGSGQDRR</sequence>
<evidence type="ECO:0000313" key="2">
    <source>
        <dbReference type="Proteomes" id="UP001066276"/>
    </source>
</evidence>
<keyword evidence="2" id="KW-1185">Reference proteome</keyword>
<comment type="caution">
    <text evidence="1">The sequence shown here is derived from an EMBL/GenBank/DDBJ whole genome shotgun (WGS) entry which is preliminary data.</text>
</comment>
<accession>A0AAV7PMC4</accession>
<reference evidence="1" key="1">
    <citation type="journal article" date="2022" name="bioRxiv">
        <title>Sequencing and chromosome-scale assembly of the giantPleurodeles waltlgenome.</title>
        <authorList>
            <person name="Brown T."/>
            <person name="Elewa A."/>
            <person name="Iarovenko S."/>
            <person name="Subramanian E."/>
            <person name="Araus A.J."/>
            <person name="Petzold A."/>
            <person name="Susuki M."/>
            <person name="Suzuki K.-i.T."/>
            <person name="Hayashi T."/>
            <person name="Toyoda A."/>
            <person name="Oliveira C."/>
            <person name="Osipova E."/>
            <person name="Leigh N.D."/>
            <person name="Simon A."/>
            <person name="Yun M.H."/>
        </authorList>
    </citation>
    <scope>NUCLEOTIDE SEQUENCE</scope>
    <source>
        <strain evidence="1">20211129_DDA</strain>
        <tissue evidence="1">Liver</tissue>
    </source>
</reference>
<proteinExistence type="predicted"/>
<name>A0AAV7PMC4_PLEWA</name>
<organism evidence="1 2">
    <name type="scientific">Pleurodeles waltl</name>
    <name type="common">Iberian ribbed newt</name>
    <dbReference type="NCBI Taxonomy" id="8319"/>
    <lineage>
        <taxon>Eukaryota</taxon>
        <taxon>Metazoa</taxon>
        <taxon>Chordata</taxon>
        <taxon>Craniata</taxon>
        <taxon>Vertebrata</taxon>
        <taxon>Euteleostomi</taxon>
        <taxon>Amphibia</taxon>
        <taxon>Batrachia</taxon>
        <taxon>Caudata</taxon>
        <taxon>Salamandroidea</taxon>
        <taxon>Salamandridae</taxon>
        <taxon>Pleurodelinae</taxon>
        <taxon>Pleurodeles</taxon>
    </lineage>
</organism>
<dbReference type="EMBL" id="JANPWB010000011">
    <property type="protein sequence ID" value="KAJ1127668.1"/>
    <property type="molecule type" value="Genomic_DNA"/>
</dbReference>
<protein>
    <submittedName>
        <fullName evidence="1">Uncharacterized protein</fullName>
    </submittedName>
</protein>